<evidence type="ECO:0000256" key="2">
    <source>
        <dbReference type="SAM" id="MobiDB-lite"/>
    </source>
</evidence>
<dbReference type="EMBL" id="JAGQDE010000014">
    <property type="protein sequence ID" value="MBQ0960382.1"/>
    <property type="molecule type" value="Genomic_DNA"/>
</dbReference>
<sequence>MVVEFSPPITAKERTMEVEEVEDLPTAMSEQGCDAQGPRALCIASATVPMSSEDMEAPVLGQQQWEAVHARHALGESISAIARGLDVDRKTVRNCLRQTSWKPYQRTAESSLLDEHRAWITERAPQVNYSARILWQELRAQRGFQGSYVIVRRAVAPLRLQASVAALTQRRFETGPGEQAQCDWGQITVSLGEVPTAVHIFVMTLGYSRRGFAMGFLGERMPDLLAAHEAAFAHFGGRCEFLLYDRMRTVVLGTTKGKPKLNATFASFASHWGFTPRLCQPYRAQTKGKVESGVKYVKRNFVPGRVFHDLEDFNAQLAAWQLGVADLRTHGTTHQRPIDRFAHEAPALAPTASHPSFLQAMVRDRVVADDWLVAIEGNRYSVPFALIGKTVQVVRQGGLWVIRHRGTVVAEHAVQAGRGQLSVKPEHGPGAAMRNTRQRFSSSSAPPPTVTADSAGTVEVRDLAIYDRVGSPTPEEAIV</sequence>
<protein>
    <submittedName>
        <fullName evidence="4">IS21 family transposase</fullName>
    </submittedName>
</protein>
<dbReference type="AlphaFoldDB" id="A0A940YP06"/>
<dbReference type="Gene3D" id="3.30.420.10">
    <property type="entry name" value="Ribonuclease H-like superfamily/Ribonuclease H"/>
    <property type="match status" value="1"/>
</dbReference>
<proteinExistence type="inferred from homology"/>
<dbReference type="GO" id="GO:0003676">
    <property type="term" value="F:nucleic acid binding"/>
    <property type="evidence" value="ECO:0007669"/>
    <property type="project" value="InterPro"/>
</dbReference>
<dbReference type="Pfam" id="PF00665">
    <property type="entry name" value="rve"/>
    <property type="match status" value="1"/>
</dbReference>
<dbReference type="Proteomes" id="UP000678374">
    <property type="component" value="Unassembled WGS sequence"/>
</dbReference>
<accession>A0A940YP06</accession>
<dbReference type="InterPro" id="IPR054353">
    <property type="entry name" value="IstA-like_C"/>
</dbReference>
<dbReference type="GO" id="GO:0015074">
    <property type="term" value="P:DNA integration"/>
    <property type="evidence" value="ECO:0007669"/>
    <property type="project" value="InterPro"/>
</dbReference>
<dbReference type="PANTHER" id="PTHR35004">
    <property type="entry name" value="TRANSPOSASE RV3428C-RELATED"/>
    <property type="match status" value="1"/>
</dbReference>
<dbReference type="InterPro" id="IPR012337">
    <property type="entry name" value="RNaseH-like_sf"/>
</dbReference>
<dbReference type="RefSeq" id="WP_210803058.1">
    <property type="nucleotide sequence ID" value="NZ_JAGQDE010000014.1"/>
</dbReference>
<organism evidence="4 5">
    <name type="scientific">Ideonella aquatica</name>
    <dbReference type="NCBI Taxonomy" id="2824119"/>
    <lineage>
        <taxon>Bacteria</taxon>
        <taxon>Pseudomonadati</taxon>
        <taxon>Pseudomonadota</taxon>
        <taxon>Betaproteobacteria</taxon>
        <taxon>Burkholderiales</taxon>
        <taxon>Sphaerotilaceae</taxon>
        <taxon>Ideonella</taxon>
    </lineage>
</organism>
<dbReference type="SUPFAM" id="SSF53098">
    <property type="entry name" value="Ribonuclease H-like"/>
    <property type="match status" value="1"/>
</dbReference>
<dbReference type="NCBIfam" id="NF033546">
    <property type="entry name" value="transpos_IS21"/>
    <property type="match status" value="1"/>
</dbReference>
<feature type="region of interest" description="Disordered" evidence="2">
    <location>
        <begin position="421"/>
        <end position="453"/>
    </location>
</feature>
<evidence type="ECO:0000256" key="1">
    <source>
        <dbReference type="ARBA" id="ARBA00009277"/>
    </source>
</evidence>
<evidence type="ECO:0000313" key="4">
    <source>
        <dbReference type="EMBL" id="MBQ0960382.1"/>
    </source>
</evidence>
<dbReference type="PROSITE" id="PS50994">
    <property type="entry name" value="INTEGRASE"/>
    <property type="match status" value="1"/>
</dbReference>
<keyword evidence="5" id="KW-1185">Reference proteome</keyword>
<feature type="domain" description="Integrase catalytic" evidence="3">
    <location>
        <begin position="172"/>
        <end position="345"/>
    </location>
</feature>
<name>A0A940YP06_9BURK</name>
<dbReference type="Pfam" id="PF22483">
    <property type="entry name" value="Mu-transpos_C_2"/>
    <property type="match status" value="1"/>
</dbReference>
<gene>
    <name evidence="4" type="primary">istA</name>
    <name evidence="4" type="ORF">KAK06_15610</name>
</gene>
<evidence type="ECO:0000259" key="3">
    <source>
        <dbReference type="PROSITE" id="PS50994"/>
    </source>
</evidence>
<comment type="caution">
    <text evidence="4">The sequence shown here is derived from an EMBL/GenBank/DDBJ whole genome shotgun (WGS) entry which is preliminary data.</text>
</comment>
<dbReference type="InterPro" id="IPR036397">
    <property type="entry name" value="RNaseH_sf"/>
</dbReference>
<comment type="similarity">
    <text evidence="1">Belongs to the transposase IS21/IS408/IS1162 family.</text>
</comment>
<dbReference type="InterPro" id="IPR001584">
    <property type="entry name" value="Integrase_cat-core"/>
</dbReference>
<reference evidence="4" key="1">
    <citation type="submission" date="2021-04" db="EMBL/GenBank/DDBJ databases">
        <title>The genome sequence of Ideonella sp. 4Y11.</title>
        <authorList>
            <person name="Liu Y."/>
        </authorList>
    </citation>
    <scope>NUCLEOTIDE SEQUENCE</scope>
    <source>
        <strain evidence="4">4Y11</strain>
    </source>
</reference>
<evidence type="ECO:0000313" key="5">
    <source>
        <dbReference type="Proteomes" id="UP000678374"/>
    </source>
</evidence>